<dbReference type="AlphaFoldDB" id="A0A9D3UEC7"/>
<evidence type="ECO:0000256" key="1">
    <source>
        <dbReference type="SAM" id="MobiDB-lite"/>
    </source>
</evidence>
<evidence type="ECO:0000313" key="2">
    <source>
        <dbReference type="EMBL" id="KAH1038784.1"/>
    </source>
</evidence>
<proteinExistence type="predicted"/>
<dbReference type="EMBL" id="JAIQCV010000012">
    <property type="protein sequence ID" value="KAH1038784.1"/>
    <property type="molecule type" value="Genomic_DNA"/>
</dbReference>
<sequence>MEEKWVYQTKHKAYVSAWRDEDSSNNEDQKVVNLCLMVINNSKNIYRVNSRSNSRTHNSKQSFWKINKIN</sequence>
<evidence type="ECO:0000313" key="3">
    <source>
        <dbReference type="Proteomes" id="UP000828251"/>
    </source>
</evidence>
<name>A0A9D3UEC7_9ROSI</name>
<keyword evidence="3" id="KW-1185">Reference proteome</keyword>
<comment type="caution">
    <text evidence="2">The sequence shown here is derived from an EMBL/GenBank/DDBJ whole genome shotgun (WGS) entry which is preliminary data.</text>
</comment>
<protein>
    <submittedName>
        <fullName evidence="2">Uncharacterized protein</fullName>
    </submittedName>
</protein>
<organism evidence="2 3">
    <name type="scientific">Gossypium stocksii</name>
    <dbReference type="NCBI Taxonomy" id="47602"/>
    <lineage>
        <taxon>Eukaryota</taxon>
        <taxon>Viridiplantae</taxon>
        <taxon>Streptophyta</taxon>
        <taxon>Embryophyta</taxon>
        <taxon>Tracheophyta</taxon>
        <taxon>Spermatophyta</taxon>
        <taxon>Magnoliopsida</taxon>
        <taxon>eudicotyledons</taxon>
        <taxon>Gunneridae</taxon>
        <taxon>Pentapetalae</taxon>
        <taxon>rosids</taxon>
        <taxon>malvids</taxon>
        <taxon>Malvales</taxon>
        <taxon>Malvaceae</taxon>
        <taxon>Malvoideae</taxon>
        <taxon>Gossypium</taxon>
    </lineage>
</organism>
<reference evidence="2 3" key="1">
    <citation type="journal article" date="2021" name="Plant Biotechnol. J.">
        <title>Multi-omics assisted identification of the key and species-specific regulatory components of drought-tolerant mechanisms in Gossypium stocksii.</title>
        <authorList>
            <person name="Yu D."/>
            <person name="Ke L."/>
            <person name="Zhang D."/>
            <person name="Wu Y."/>
            <person name="Sun Y."/>
            <person name="Mei J."/>
            <person name="Sun J."/>
            <person name="Sun Y."/>
        </authorList>
    </citation>
    <scope>NUCLEOTIDE SEQUENCE [LARGE SCALE GENOMIC DNA]</scope>
    <source>
        <strain evidence="3">cv. E1</strain>
        <tissue evidence="2">Leaf</tissue>
    </source>
</reference>
<dbReference type="Proteomes" id="UP000828251">
    <property type="component" value="Unassembled WGS sequence"/>
</dbReference>
<accession>A0A9D3UEC7</accession>
<feature type="region of interest" description="Disordered" evidence="1">
    <location>
        <begin position="50"/>
        <end position="70"/>
    </location>
</feature>
<gene>
    <name evidence="2" type="ORF">J1N35_040527</name>
</gene>